<dbReference type="OMA" id="HENIDSR"/>
<dbReference type="OrthoDB" id="6509908at2759"/>
<feature type="transmembrane region" description="Helical" evidence="4">
    <location>
        <begin position="241"/>
        <end position="268"/>
    </location>
</feature>
<feature type="compositionally biased region" description="Polar residues" evidence="3">
    <location>
        <begin position="1"/>
        <end position="11"/>
    </location>
</feature>
<dbReference type="InParanoid" id="W3X221"/>
<dbReference type="Proteomes" id="UP000030651">
    <property type="component" value="Unassembled WGS sequence"/>
</dbReference>
<evidence type="ECO:0000313" key="6">
    <source>
        <dbReference type="Proteomes" id="UP000030651"/>
    </source>
</evidence>
<dbReference type="GO" id="GO:0022857">
    <property type="term" value="F:transmembrane transporter activity"/>
    <property type="evidence" value="ECO:0007669"/>
    <property type="project" value="InterPro"/>
</dbReference>
<dbReference type="HOGENOM" id="CLU_001265_1_1_1"/>
<organism evidence="5 6">
    <name type="scientific">Pestalotiopsis fici (strain W106-1 / CGMCC3.15140)</name>
    <dbReference type="NCBI Taxonomy" id="1229662"/>
    <lineage>
        <taxon>Eukaryota</taxon>
        <taxon>Fungi</taxon>
        <taxon>Dikarya</taxon>
        <taxon>Ascomycota</taxon>
        <taxon>Pezizomycotina</taxon>
        <taxon>Sordariomycetes</taxon>
        <taxon>Xylariomycetidae</taxon>
        <taxon>Amphisphaeriales</taxon>
        <taxon>Sporocadaceae</taxon>
        <taxon>Pestalotiopsis</taxon>
    </lineage>
</organism>
<dbReference type="GO" id="GO:0016020">
    <property type="term" value="C:membrane"/>
    <property type="evidence" value="ECO:0007669"/>
    <property type="project" value="UniProtKB-SubCell"/>
</dbReference>
<feature type="transmembrane region" description="Helical" evidence="4">
    <location>
        <begin position="120"/>
        <end position="136"/>
    </location>
</feature>
<sequence>MSDTTTPTRVQSEIDPDPAQHDPATTTEKIEEPTVKELDLSHRPDGGLDAWLQVLSAWCVIFSTFGLVNCFGVYQSYYEQVLLPNSSSSSISWVGSIQGFLLLAGGIFSGPLFDMGYFRHLLYSGLFLIIFGQFMTSLCTEYYQVLLAQGLCIGLGCALTFPPTTAALSQYFSRRIALATGLASSGSPLAGTVLPIAFNQLVDRLGFGWATRIIAFILLGVAVVPLMFFKTRLPPSKHRRALIDMSAFTDVPFMIFVVGSFFCFMGLYIPFFYIELFSIEHSLTSDAFAPYMVAIMNAVSVPGRIVPGIISDFIGSPTIVMGGCAALSCILAFAWIGIRNHGGIIVFAVLYGGFSGGVVSSHPSGIFSLTSDHTRMGTRLGMACFVAGVALLIGTPIAGAILGTDDNANEAKWDGLIAFCAISMFLGACLVLTTGVMGKLRLRQKLRDEI</sequence>
<feature type="transmembrane region" description="Helical" evidence="4">
    <location>
        <begin position="288"/>
        <end position="306"/>
    </location>
</feature>
<dbReference type="RefSeq" id="XP_007834479.1">
    <property type="nucleotide sequence ID" value="XM_007836288.1"/>
</dbReference>
<dbReference type="EMBL" id="KI912113">
    <property type="protein sequence ID" value="ETS80178.1"/>
    <property type="molecule type" value="Genomic_DNA"/>
</dbReference>
<evidence type="ECO:0008006" key="7">
    <source>
        <dbReference type="Google" id="ProtNLM"/>
    </source>
</evidence>
<evidence type="ECO:0000313" key="5">
    <source>
        <dbReference type="EMBL" id="ETS80178.1"/>
    </source>
</evidence>
<feature type="transmembrane region" description="Helical" evidence="4">
    <location>
        <begin position="344"/>
        <end position="368"/>
    </location>
</feature>
<dbReference type="SUPFAM" id="SSF103473">
    <property type="entry name" value="MFS general substrate transporter"/>
    <property type="match status" value="1"/>
</dbReference>
<keyword evidence="4" id="KW-1133">Transmembrane helix</keyword>
<dbReference type="KEGG" id="pfy:PFICI_07707"/>
<dbReference type="InterPro" id="IPR050327">
    <property type="entry name" value="Proton-linked_MCT"/>
</dbReference>
<dbReference type="InterPro" id="IPR011701">
    <property type="entry name" value="MFS"/>
</dbReference>
<proteinExistence type="inferred from homology"/>
<dbReference type="PANTHER" id="PTHR11360">
    <property type="entry name" value="MONOCARBOXYLATE TRANSPORTER"/>
    <property type="match status" value="1"/>
</dbReference>
<feature type="transmembrane region" description="Helical" evidence="4">
    <location>
        <begin position="415"/>
        <end position="437"/>
    </location>
</feature>
<dbReference type="InterPro" id="IPR036259">
    <property type="entry name" value="MFS_trans_sf"/>
</dbReference>
<evidence type="ECO:0000256" key="1">
    <source>
        <dbReference type="ARBA" id="ARBA00004141"/>
    </source>
</evidence>
<keyword evidence="4" id="KW-0812">Transmembrane</keyword>
<comment type="subcellular location">
    <subcellularLocation>
        <location evidence="1">Membrane</location>
        <topology evidence="1">Multi-pass membrane protein</topology>
    </subcellularLocation>
</comment>
<feature type="region of interest" description="Disordered" evidence="3">
    <location>
        <begin position="1"/>
        <end position="29"/>
    </location>
</feature>
<dbReference type="GeneID" id="19272720"/>
<feature type="transmembrane region" description="Helical" evidence="4">
    <location>
        <begin position="94"/>
        <end position="113"/>
    </location>
</feature>
<dbReference type="Gene3D" id="1.20.1250.20">
    <property type="entry name" value="MFS general substrate transporter like domains"/>
    <property type="match status" value="2"/>
</dbReference>
<comment type="similarity">
    <text evidence="2">Belongs to the major facilitator superfamily. Monocarboxylate porter (TC 2.A.1.13) family.</text>
</comment>
<dbReference type="PANTHER" id="PTHR11360:SF234">
    <property type="entry name" value="MFS-TYPE TRANSPORTER DBAD-RELATED"/>
    <property type="match status" value="1"/>
</dbReference>
<accession>W3X221</accession>
<feature type="transmembrane region" description="Helical" evidence="4">
    <location>
        <begin position="142"/>
        <end position="164"/>
    </location>
</feature>
<feature type="transmembrane region" description="Helical" evidence="4">
    <location>
        <begin position="176"/>
        <end position="197"/>
    </location>
</feature>
<feature type="transmembrane region" description="Helical" evidence="4">
    <location>
        <begin position="380"/>
        <end position="403"/>
    </location>
</feature>
<feature type="transmembrane region" description="Helical" evidence="4">
    <location>
        <begin position="318"/>
        <end position="338"/>
    </location>
</feature>
<name>W3X221_PESFW</name>
<reference evidence="6" key="1">
    <citation type="journal article" date="2015" name="BMC Genomics">
        <title>Genomic and transcriptomic analysis of the endophytic fungus Pestalotiopsis fici reveals its lifestyle and high potential for synthesis of natural products.</title>
        <authorList>
            <person name="Wang X."/>
            <person name="Zhang X."/>
            <person name="Liu L."/>
            <person name="Xiang M."/>
            <person name="Wang W."/>
            <person name="Sun X."/>
            <person name="Che Y."/>
            <person name="Guo L."/>
            <person name="Liu G."/>
            <person name="Guo L."/>
            <person name="Wang C."/>
            <person name="Yin W.B."/>
            <person name="Stadler M."/>
            <person name="Zhang X."/>
            <person name="Liu X."/>
        </authorList>
    </citation>
    <scope>NUCLEOTIDE SEQUENCE [LARGE SCALE GENOMIC DNA]</scope>
    <source>
        <strain evidence="6">W106-1 / CGMCC3.15140</strain>
    </source>
</reference>
<dbReference type="AlphaFoldDB" id="W3X221"/>
<evidence type="ECO:0000256" key="2">
    <source>
        <dbReference type="ARBA" id="ARBA00006727"/>
    </source>
</evidence>
<feature type="transmembrane region" description="Helical" evidence="4">
    <location>
        <begin position="209"/>
        <end position="229"/>
    </location>
</feature>
<evidence type="ECO:0000256" key="4">
    <source>
        <dbReference type="SAM" id="Phobius"/>
    </source>
</evidence>
<keyword evidence="4" id="KW-0472">Membrane</keyword>
<evidence type="ECO:0000256" key="3">
    <source>
        <dbReference type="SAM" id="MobiDB-lite"/>
    </source>
</evidence>
<dbReference type="Pfam" id="PF07690">
    <property type="entry name" value="MFS_1"/>
    <property type="match status" value="1"/>
</dbReference>
<protein>
    <recommendedName>
        <fullName evidence="7">Major facilitator superfamily (MFS) profile domain-containing protein</fullName>
    </recommendedName>
</protein>
<keyword evidence="6" id="KW-1185">Reference proteome</keyword>
<gene>
    <name evidence="5" type="ORF">PFICI_07707</name>
</gene>
<dbReference type="eggNOG" id="KOG2504">
    <property type="taxonomic scope" value="Eukaryota"/>
</dbReference>
<feature type="transmembrane region" description="Helical" evidence="4">
    <location>
        <begin position="50"/>
        <end position="74"/>
    </location>
</feature>